<reference evidence="2" key="1">
    <citation type="journal article" date="2010" name="Science">
        <title>Plasticity of animal genome architecture unmasked by rapid evolution of a pelagic tunicate.</title>
        <authorList>
            <person name="Denoeud F."/>
            <person name="Henriet S."/>
            <person name="Mungpakdee S."/>
            <person name="Aury J.M."/>
            <person name="Da Silva C."/>
            <person name="Brinkmann H."/>
            <person name="Mikhaleva J."/>
            <person name="Olsen L.C."/>
            <person name="Jubin C."/>
            <person name="Canestro C."/>
            <person name="Bouquet J.M."/>
            <person name="Danks G."/>
            <person name="Poulain J."/>
            <person name="Campsteijn C."/>
            <person name="Adamski M."/>
            <person name="Cross I."/>
            <person name="Yadetie F."/>
            <person name="Muffato M."/>
            <person name="Louis A."/>
            <person name="Butcher S."/>
            <person name="Tsagkogeorga G."/>
            <person name="Konrad A."/>
            <person name="Singh S."/>
            <person name="Jensen M.F."/>
            <person name="Cong E.H."/>
            <person name="Eikeseth-Otteraa H."/>
            <person name="Noel B."/>
            <person name="Anthouard V."/>
            <person name="Porcel B.M."/>
            <person name="Kachouri-Lafond R."/>
            <person name="Nishino A."/>
            <person name="Ugolini M."/>
            <person name="Chourrout P."/>
            <person name="Nishida H."/>
            <person name="Aasland R."/>
            <person name="Huzurbazar S."/>
            <person name="Westhof E."/>
            <person name="Delsuc F."/>
            <person name="Lehrach H."/>
            <person name="Reinhardt R."/>
            <person name="Weissenbach J."/>
            <person name="Roy S.W."/>
            <person name="Artiguenave F."/>
            <person name="Postlethwait J.H."/>
            <person name="Manak J.R."/>
            <person name="Thompson E.M."/>
            <person name="Jaillon O."/>
            <person name="Du Pasquier L."/>
            <person name="Boudinot P."/>
            <person name="Liberles D.A."/>
            <person name="Volff J.N."/>
            <person name="Philippe H."/>
            <person name="Lenhard B."/>
            <person name="Roest Crollius H."/>
            <person name="Wincker P."/>
            <person name="Chourrout D."/>
        </authorList>
    </citation>
    <scope>NUCLEOTIDE SEQUENCE [LARGE SCALE GENOMIC DNA]</scope>
</reference>
<dbReference type="InParanoid" id="E4XLG9"/>
<dbReference type="AlphaFoldDB" id="E4XLG9"/>
<feature type="transmembrane region" description="Helical" evidence="1">
    <location>
        <begin position="129"/>
        <end position="148"/>
    </location>
</feature>
<protein>
    <submittedName>
        <fullName evidence="2">Uncharacterized protein</fullName>
    </submittedName>
</protein>
<evidence type="ECO:0000256" key="1">
    <source>
        <dbReference type="SAM" id="Phobius"/>
    </source>
</evidence>
<dbReference type="OrthoDB" id="10529020at2759"/>
<dbReference type="EMBL" id="FN653070">
    <property type="protein sequence ID" value="CBY19713.1"/>
    <property type="molecule type" value="Genomic_DNA"/>
</dbReference>
<keyword evidence="1" id="KW-1133">Transmembrane helix</keyword>
<accession>E4XLG9</accession>
<keyword evidence="3" id="KW-1185">Reference proteome</keyword>
<feature type="transmembrane region" description="Helical" evidence="1">
    <location>
        <begin position="43"/>
        <end position="64"/>
    </location>
</feature>
<keyword evidence="1" id="KW-0812">Transmembrane</keyword>
<evidence type="ECO:0000313" key="2">
    <source>
        <dbReference type="EMBL" id="CBY19713.1"/>
    </source>
</evidence>
<evidence type="ECO:0000313" key="3">
    <source>
        <dbReference type="Proteomes" id="UP000001307"/>
    </source>
</evidence>
<name>E4XLG9_OIKDI</name>
<organism evidence="2">
    <name type="scientific">Oikopleura dioica</name>
    <name type="common">Tunicate</name>
    <dbReference type="NCBI Taxonomy" id="34765"/>
    <lineage>
        <taxon>Eukaryota</taxon>
        <taxon>Metazoa</taxon>
        <taxon>Chordata</taxon>
        <taxon>Tunicata</taxon>
        <taxon>Appendicularia</taxon>
        <taxon>Copelata</taxon>
        <taxon>Oikopleuridae</taxon>
        <taxon>Oikopleura</taxon>
    </lineage>
</organism>
<gene>
    <name evidence="2" type="ORF">GSOID_T00014557001</name>
</gene>
<sequence>MRITYAKSAHEAREIAEQIANGKKKNRPFRKQLVERKDIQHTIFSIIILVMCIIFLIVDVSLFFTKISAPGGLQLDLTQQDATLGRPFDRRLTIFILVAHVMGTLLACQANNLSLVISSSVKLRKITNILIWTHVSVFLARMAFQITFLDFFSLPEPS</sequence>
<feature type="transmembrane region" description="Helical" evidence="1">
    <location>
        <begin position="94"/>
        <end position="117"/>
    </location>
</feature>
<keyword evidence="1" id="KW-0472">Membrane</keyword>
<dbReference type="Proteomes" id="UP000001307">
    <property type="component" value="Unassembled WGS sequence"/>
</dbReference>
<proteinExistence type="predicted"/>